<feature type="compositionally biased region" description="Pro residues" evidence="2">
    <location>
        <begin position="146"/>
        <end position="157"/>
    </location>
</feature>
<name>A0ABR3JRF2_9AGAR</name>
<protein>
    <recommendedName>
        <fullName evidence="3">C2H2-type domain-containing protein</fullName>
    </recommendedName>
</protein>
<dbReference type="InterPro" id="IPR036236">
    <property type="entry name" value="Znf_C2H2_sf"/>
</dbReference>
<evidence type="ECO:0000313" key="4">
    <source>
        <dbReference type="EMBL" id="KAL0957863.1"/>
    </source>
</evidence>
<evidence type="ECO:0000256" key="1">
    <source>
        <dbReference type="PROSITE-ProRule" id="PRU00042"/>
    </source>
</evidence>
<dbReference type="InterPro" id="IPR013087">
    <property type="entry name" value="Znf_C2H2_type"/>
</dbReference>
<keyword evidence="1" id="KW-0479">Metal-binding</keyword>
<dbReference type="EMBL" id="JASNQZ010000004">
    <property type="protein sequence ID" value="KAL0957863.1"/>
    <property type="molecule type" value="Genomic_DNA"/>
</dbReference>
<gene>
    <name evidence="4" type="ORF">HGRIS_000047</name>
</gene>
<feature type="region of interest" description="Disordered" evidence="2">
    <location>
        <begin position="42"/>
        <end position="165"/>
    </location>
</feature>
<comment type="caution">
    <text evidence="4">The sequence shown here is derived from an EMBL/GenBank/DDBJ whole genome shotgun (WGS) entry which is preliminary data.</text>
</comment>
<keyword evidence="1" id="KW-0863">Zinc-finger</keyword>
<dbReference type="Gene3D" id="3.30.160.60">
    <property type="entry name" value="Classic Zinc Finger"/>
    <property type="match status" value="1"/>
</dbReference>
<evidence type="ECO:0000313" key="5">
    <source>
        <dbReference type="Proteomes" id="UP001556367"/>
    </source>
</evidence>
<evidence type="ECO:0000259" key="3">
    <source>
        <dbReference type="PROSITE" id="PS50157"/>
    </source>
</evidence>
<evidence type="ECO:0000256" key="2">
    <source>
        <dbReference type="SAM" id="MobiDB-lite"/>
    </source>
</evidence>
<proteinExistence type="predicted"/>
<feature type="compositionally biased region" description="Acidic residues" evidence="2">
    <location>
        <begin position="111"/>
        <end position="124"/>
    </location>
</feature>
<reference evidence="5" key="1">
    <citation type="submission" date="2024-06" db="EMBL/GenBank/DDBJ databases">
        <title>Multi-omics analyses provide insights into the biosynthesis of the anticancer antibiotic pleurotin in Hohenbuehelia grisea.</title>
        <authorList>
            <person name="Weaver J.A."/>
            <person name="Alberti F."/>
        </authorList>
    </citation>
    <scope>NUCLEOTIDE SEQUENCE [LARGE SCALE GENOMIC DNA]</scope>
    <source>
        <strain evidence="5">T-177</strain>
    </source>
</reference>
<dbReference type="Proteomes" id="UP001556367">
    <property type="component" value="Unassembled WGS sequence"/>
</dbReference>
<dbReference type="PROSITE" id="PS00028">
    <property type="entry name" value="ZINC_FINGER_C2H2_1"/>
    <property type="match status" value="1"/>
</dbReference>
<accession>A0ABR3JRF2</accession>
<dbReference type="SUPFAM" id="SSF57667">
    <property type="entry name" value="beta-beta-alpha zinc fingers"/>
    <property type="match status" value="1"/>
</dbReference>
<sequence length="193" mass="21124">MASSAHRTAGLRRNRAPKVIPCSVEGCSKFFRSQSGLTQHLRWHAKRRAEEQHNNFPSSPIHAPEPIYNDDDLFNPDDRMFSDGDNKLDSFSDSESRATDPDPDSAFSAADSDEDVEIETDTETVSDAGEALPPHINGTPCTAGAPLPPSVPPPPRNVQPNSDWTPFESRSAFKLLTCFSVAFKCPRSVSAIL</sequence>
<feature type="domain" description="C2H2-type" evidence="3">
    <location>
        <begin position="20"/>
        <end position="49"/>
    </location>
</feature>
<feature type="compositionally biased region" description="Basic and acidic residues" evidence="2">
    <location>
        <begin position="76"/>
        <end position="100"/>
    </location>
</feature>
<organism evidence="4 5">
    <name type="scientific">Hohenbuehelia grisea</name>
    <dbReference type="NCBI Taxonomy" id="104357"/>
    <lineage>
        <taxon>Eukaryota</taxon>
        <taxon>Fungi</taxon>
        <taxon>Dikarya</taxon>
        <taxon>Basidiomycota</taxon>
        <taxon>Agaricomycotina</taxon>
        <taxon>Agaricomycetes</taxon>
        <taxon>Agaricomycetidae</taxon>
        <taxon>Agaricales</taxon>
        <taxon>Pleurotineae</taxon>
        <taxon>Pleurotaceae</taxon>
        <taxon>Hohenbuehelia</taxon>
    </lineage>
</organism>
<keyword evidence="1" id="KW-0862">Zinc</keyword>
<dbReference type="PROSITE" id="PS50157">
    <property type="entry name" value="ZINC_FINGER_C2H2_2"/>
    <property type="match status" value="1"/>
</dbReference>
<keyword evidence="5" id="KW-1185">Reference proteome</keyword>